<dbReference type="OrthoDB" id="3358963at2759"/>
<dbReference type="AlphaFoldDB" id="A0A0C3KKB3"/>
<dbReference type="EMBL" id="KN831953">
    <property type="protein sequence ID" value="KIO10052.1"/>
    <property type="molecule type" value="Genomic_DNA"/>
</dbReference>
<sequence length="70" mass="7973">MAPARSTRRTHQDQPRNDPADSNAPNKTDLFLEPMMGTPLTVYIEKDVDEKESLVELITVRTLTRLSITF</sequence>
<proteinExistence type="predicted"/>
<dbReference type="STRING" id="870435.A0A0C3KKB3"/>
<name>A0A0C3KKB3_PISTI</name>
<feature type="compositionally biased region" description="Basic and acidic residues" evidence="1">
    <location>
        <begin position="10"/>
        <end position="19"/>
    </location>
</feature>
<evidence type="ECO:0000313" key="3">
    <source>
        <dbReference type="Proteomes" id="UP000054217"/>
    </source>
</evidence>
<accession>A0A0C3KKB3</accession>
<evidence type="ECO:0000313" key="2">
    <source>
        <dbReference type="EMBL" id="KIO10052.1"/>
    </source>
</evidence>
<dbReference type="InParanoid" id="A0A0C3KKB3"/>
<keyword evidence="3" id="KW-1185">Reference proteome</keyword>
<evidence type="ECO:0000256" key="1">
    <source>
        <dbReference type="SAM" id="MobiDB-lite"/>
    </source>
</evidence>
<feature type="region of interest" description="Disordered" evidence="1">
    <location>
        <begin position="1"/>
        <end position="32"/>
    </location>
</feature>
<protein>
    <submittedName>
        <fullName evidence="2">Uncharacterized protein</fullName>
    </submittedName>
</protein>
<dbReference type="HOGENOM" id="CLU_2758787_0_0_1"/>
<dbReference type="Proteomes" id="UP000054217">
    <property type="component" value="Unassembled WGS sequence"/>
</dbReference>
<organism evidence="2 3">
    <name type="scientific">Pisolithus tinctorius Marx 270</name>
    <dbReference type="NCBI Taxonomy" id="870435"/>
    <lineage>
        <taxon>Eukaryota</taxon>
        <taxon>Fungi</taxon>
        <taxon>Dikarya</taxon>
        <taxon>Basidiomycota</taxon>
        <taxon>Agaricomycotina</taxon>
        <taxon>Agaricomycetes</taxon>
        <taxon>Agaricomycetidae</taxon>
        <taxon>Boletales</taxon>
        <taxon>Sclerodermatineae</taxon>
        <taxon>Pisolithaceae</taxon>
        <taxon>Pisolithus</taxon>
    </lineage>
</organism>
<reference evidence="3" key="2">
    <citation type="submission" date="2015-01" db="EMBL/GenBank/DDBJ databases">
        <title>Evolutionary Origins and Diversification of the Mycorrhizal Mutualists.</title>
        <authorList>
            <consortium name="DOE Joint Genome Institute"/>
            <consortium name="Mycorrhizal Genomics Consortium"/>
            <person name="Kohler A."/>
            <person name="Kuo A."/>
            <person name="Nagy L.G."/>
            <person name="Floudas D."/>
            <person name="Copeland A."/>
            <person name="Barry K.W."/>
            <person name="Cichocki N."/>
            <person name="Veneault-Fourrey C."/>
            <person name="LaButti K."/>
            <person name="Lindquist E.A."/>
            <person name="Lipzen A."/>
            <person name="Lundell T."/>
            <person name="Morin E."/>
            <person name="Murat C."/>
            <person name="Riley R."/>
            <person name="Ohm R."/>
            <person name="Sun H."/>
            <person name="Tunlid A."/>
            <person name="Henrissat B."/>
            <person name="Grigoriev I.V."/>
            <person name="Hibbett D.S."/>
            <person name="Martin F."/>
        </authorList>
    </citation>
    <scope>NUCLEOTIDE SEQUENCE [LARGE SCALE GENOMIC DNA]</scope>
    <source>
        <strain evidence="3">Marx 270</strain>
    </source>
</reference>
<reference evidence="2 3" key="1">
    <citation type="submission" date="2014-04" db="EMBL/GenBank/DDBJ databases">
        <authorList>
            <consortium name="DOE Joint Genome Institute"/>
            <person name="Kuo A."/>
            <person name="Kohler A."/>
            <person name="Costa M.D."/>
            <person name="Nagy L.G."/>
            <person name="Floudas D."/>
            <person name="Copeland A."/>
            <person name="Barry K.W."/>
            <person name="Cichocki N."/>
            <person name="Veneault-Fourrey C."/>
            <person name="LaButti K."/>
            <person name="Lindquist E.A."/>
            <person name="Lipzen A."/>
            <person name="Lundell T."/>
            <person name="Morin E."/>
            <person name="Murat C."/>
            <person name="Sun H."/>
            <person name="Tunlid A."/>
            <person name="Henrissat B."/>
            <person name="Grigoriev I.V."/>
            <person name="Hibbett D.S."/>
            <person name="Martin F."/>
            <person name="Nordberg H.P."/>
            <person name="Cantor M.N."/>
            <person name="Hua S.X."/>
        </authorList>
    </citation>
    <scope>NUCLEOTIDE SEQUENCE [LARGE SCALE GENOMIC DNA]</scope>
    <source>
        <strain evidence="2 3">Marx 270</strain>
    </source>
</reference>
<gene>
    <name evidence="2" type="ORF">M404DRAFT_230048</name>
</gene>